<dbReference type="Proteomes" id="UP001359485">
    <property type="component" value="Unassembled WGS sequence"/>
</dbReference>
<dbReference type="EMBL" id="JAWJWF010000004">
    <property type="protein sequence ID" value="KAK6634296.1"/>
    <property type="molecule type" value="Genomic_DNA"/>
</dbReference>
<protein>
    <submittedName>
        <fullName evidence="2">Uncharacterized protein</fullName>
    </submittedName>
</protein>
<dbReference type="InterPro" id="IPR023626">
    <property type="entry name" value="Ribosomal_eL39_dom_sf"/>
</dbReference>
<accession>A0ABR1B454</accession>
<dbReference type="SUPFAM" id="SSF48662">
    <property type="entry name" value="Ribosomal protein L39e"/>
    <property type="match status" value="1"/>
</dbReference>
<evidence type="ECO:0000256" key="1">
    <source>
        <dbReference type="SAM" id="MobiDB-lite"/>
    </source>
</evidence>
<feature type="compositionally biased region" description="Polar residues" evidence="1">
    <location>
        <begin position="16"/>
        <end position="29"/>
    </location>
</feature>
<reference evidence="2 3" key="1">
    <citation type="submission" date="2023-09" db="EMBL/GenBank/DDBJ databases">
        <title>Genomes of two closely related lineages of the louse Polyplax serrata with different host specificities.</title>
        <authorList>
            <person name="Martinu J."/>
            <person name="Tarabai H."/>
            <person name="Stefka J."/>
            <person name="Hypsa V."/>
        </authorList>
    </citation>
    <scope>NUCLEOTIDE SEQUENCE [LARGE SCALE GENOMIC DNA]</scope>
    <source>
        <strain evidence="2">98ZLc_SE</strain>
    </source>
</reference>
<evidence type="ECO:0000313" key="2">
    <source>
        <dbReference type="EMBL" id="KAK6634296.1"/>
    </source>
</evidence>
<gene>
    <name evidence="2" type="ORF">RUM44_004907</name>
</gene>
<proteinExistence type="predicted"/>
<feature type="region of interest" description="Disordered" evidence="1">
    <location>
        <begin position="1"/>
        <end position="34"/>
    </location>
</feature>
<name>A0ABR1B454_POLSC</name>
<keyword evidence="3" id="KW-1185">Reference proteome</keyword>
<comment type="caution">
    <text evidence="2">The sequence shown here is derived from an EMBL/GenBank/DDBJ whole genome shotgun (WGS) entry which is preliminary data.</text>
</comment>
<organism evidence="2 3">
    <name type="scientific">Polyplax serrata</name>
    <name type="common">Common mouse louse</name>
    <dbReference type="NCBI Taxonomy" id="468196"/>
    <lineage>
        <taxon>Eukaryota</taxon>
        <taxon>Metazoa</taxon>
        <taxon>Ecdysozoa</taxon>
        <taxon>Arthropoda</taxon>
        <taxon>Hexapoda</taxon>
        <taxon>Insecta</taxon>
        <taxon>Pterygota</taxon>
        <taxon>Neoptera</taxon>
        <taxon>Paraneoptera</taxon>
        <taxon>Psocodea</taxon>
        <taxon>Troctomorpha</taxon>
        <taxon>Phthiraptera</taxon>
        <taxon>Anoplura</taxon>
        <taxon>Polyplacidae</taxon>
        <taxon>Polyplax</taxon>
    </lineage>
</organism>
<sequence>MYARARGATDIKFENETSYPSLDKNQSDGCTGDNKTLRLQMAQKDREADVLGVNNLRRKKLGKKARQNRDVPKWTKIHRGNLQILTREESDRNV</sequence>
<evidence type="ECO:0000313" key="3">
    <source>
        <dbReference type="Proteomes" id="UP001359485"/>
    </source>
</evidence>